<dbReference type="EMBL" id="ACKP02000055">
    <property type="protein sequence ID" value="EEX76032.1"/>
    <property type="molecule type" value="Genomic_DNA"/>
</dbReference>
<dbReference type="Proteomes" id="UP000003505">
    <property type="component" value="Unassembled WGS sequence"/>
</dbReference>
<evidence type="ECO:0000313" key="2">
    <source>
        <dbReference type="Proteomes" id="UP000003505"/>
    </source>
</evidence>
<reference evidence="1 2" key="1">
    <citation type="submission" date="2009-09" db="EMBL/GenBank/DDBJ databases">
        <authorList>
            <person name="Weinstock G."/>
            <person name="Sodergren E."/>
            <person name="Clifton S."/>
            <person name="Fulton L."/>
            <person name="Fulton B."/>
            <person name="Courtney L."/>
            <person name="Fronick C."/>
            <person name="Harrison M."/>
            <person name="Strong C."/>
            <person name="Farmer C."/>
            <person name="Delahaunty K."/>
            <person name="Markovic C."/>
            <person name="Hall O."/>
            <person name="Minx P."/>
            <person name="Tomlinson C."/>
            <person name="Mitreva M."/>
            <person name="Nelson J."/>
            <person name="Hou S."/>
            <person name="Wollam A."/>
            <person name="Pepin K.H."/>
            <person name="Johnson M."/>
            <person name="Bhonagiri V."/>
            <person name="Nash W.E."/>
            <person name="Warren W."/>
            <person name="Chinwalla A."/>
            <person name="Mardis E.R."/>
            <person name="Wilson R.K."/>
        </authorList>
    </citation>
    <scope>NUCLEOTIDE SEQUENCE [LARGE SCALE GENOMIC DNA]</scope>
    <source>
        <strain evidence="2">ATCC 35185 / DSM 20758 / VPI D19B-28</strain>
    </source>
</reference>
<comment type="caution">
    <text evidence="1">The sequence shown here is derived from an EMBL/GenBank/DDBJ whole genome shotgun (WGS) entry which is preliminary data.</text>
</comment>
<dbReference type="AlphaFoldDB" id="C9LYT2"/>
<proteinExistence type="predicted"/>
<protein>
    <submittedName>
        <fullName evidence="1">Uncharacterized protein</fullName>
    </submittedName>
</protein>
<name>C9LYT2_SELS3</name>
<organism evidence="1 2">
    <name type="scientific">Selenomonas sputigena (strain ATCC 35185 / DSM 20758 / CCUG 44933 / VPI D19B-28)</name>
    <dbReference type="NCBI Taxonomy" id="546271"/>
    <lineage>
        <taxon>Bacteria</taxon>
        <taxon>Bacillati</taxon>
        <taxon>Bacillota</taxon>
        <taxon>Negativicutes</taxon>
        <taxon>Selenomonadales</taxon>
        <taxon>Selenomonadaceae</taxon>
        <taxon>Selenomonas</taxon>
    </lineage>
</organism>
<accession>C9LYT2</accession>
<evidence type="ECO:0000313" key="1">
    <source>
        <dbReference type="EMBL" id="EEX76032.1"/>
    </source>
</evidence>
<gene>
    <name evidence="1" type="ORF">SELSPUOL_02643</name>
</gene>
<sequence>MLRVDQNIMMEHIIICAGSGFVRYKGFVEKKTSDCMKRGDVSYSRSFFFRKEAMA</sequence>